<feature type="region of interest" description="Disordered" evidence="2">
    <location>
        <begin position="466"/>
        <end position="554"/>
    </location>
</feature>
<dbReference type="Ensembl" id="ENSCSET00000023045.1">
    <property type="protein sequence ID" value="ENSCSEP00000022752.1"/>
    <property type="gene ID" value="ENSCSEG00000014501.1"/>
</dbReference>
<feature type="coiled-coil region" evidence="1">
    <location>
        <begin position="86"/>
        <end position="117"/>
    </location>
</feature>
<feature type="compositionally biased region" description="Low complexity" evidence="2">
    <location>
        <begin position="503"/>
        <end position="516"/>
    </location>
</feature>
<dbReference type="Proteomes" id="UP000265120">
    <property type="component" value="Chromosome W"/>
</dbReference>
<dbReference type="AlphaFoldDB" id="A0A3P8VCK7"/>
<dbReference type="Ensembl" id="ENSCSET00000014665.1">
    <property type="protein sequence ID" value="ENSCSEP00000014490.1"/>
    <property type="gene ID" value="ENSCSEG00000009336.1"/>
</dbReference>
<evidence type="ECO:0000256" key="1">
    <source>
        <dbReference type="SAM" id="Coils"/>
    </source>
</evidence>
<dbReference type="GeneTree" id="ENSGT00980000199319"/>
<reference evidence="3 4" key="1">
    <citation type="journal article" date="2014" name="Nat. Genet.">
        <title>Whole-genome sequence of a flatfish provides insights into ZW sex chromosome evolution and adaptation to a benthic lifestyle.</title>
        <authorList>
            <person name="Chen S."/>
            <person name="Zhang G."/>
            <person name="Shao C."/>
            <person name="Huang Q."/>
            <person name="Liu G."/>
            <person name="Zhang P."/>
            <person name="Song W."/>
            <person name="An N."/>
            <person name="Chalopin D."/>
            <person name="Volff J.N."/>
            <person name="Hong Y."/>
            <person name="Li Q."/>
            <person name="Sha Z."/>
            <person name="Zhou H."/>
            <person name="Xie M."/>
            <person name="Yu Q."/>
            <person name="Liu Y."/>
            <person name="Xiang H."/>
            <person name="Wang N."/>
            <person name="Wu K."/>
            <person name="Yang C."/>
            <person name="Zhou Q."/>
            <person name="Liao X."/>
            <person name="Yang L."/>
            <person name="Hu Q."/>
            <person name="Zhang J."/>
            <person name="Meng L."/>
            <person name="Jin L."/>
            <person name="Tian Y."/>
            <person name="Lian J."/>
            <person name="Yang J."/>
            <person name="Miao G."/>
            <person name="Liu S."/>
            <person name="Liang Z."/>
            <person name="Yan F."/>
            <person name="Li Y."/>
            <person name="Sun B."/>
            <person name="Zhang H."/>
            <person name="Zhang J."/>
            <person name="Zhu Y."/>
            <person name="Du M."/>
            <person name="Zhao Y."/>
            <person name="Schartl M."/>
            <person name="Tang Q."/>
            <person name="Wang J."/>
        </authorList>
    </citation>
    <scope>NUCLEOTIDE SEQUENCE</scope>
</reference>
<protein>
    <submittedName>
        <fullName evidence="3">Uncharacterized protein</fullName>
    </submittedName>
</protein>
<keyword evidence="1" id="KW-0175">Coiled coil</keyword>
<evidence type="ECO:0000313" key="4">
    <source>
        <dbReference type="Proteomes" id="UP000265120"/>
    </source>
</evidence>
<feature type="region of interest" description="Disordered" evidence="2">
    <location>
        <begin position="198"/>
        <end position="266"/>
    </location>
</feature>
<proteinExistence type="predicted"/>
<reference evidence="3" key="2">
    <citation type="submission" date="2025-05" db="UniProtKB">
        <authorList>
            <consortium name="Ensembl"/>
        </authorList>
    </citation>
    <scope>IDENTIFICATION</scope>
</reference>
<feature type="compositionally biased region" description="Basic and acidic residues" evidence="2">
    <location>
        <begin position="517"/>
        <end position="533"/>
    </location>
</feature>
<name>A0A3P8VCK7_CYNSE</name>
<accession>A0A3P8VCK7</accession>
<feature type="region of interest" description="Disordered" evidence="2">
    <location>
        <begin position="154"/>
        <end position="179"/>
    </location>
</feature>
<organism evidence="3 4">
    <name type="scientific">Cynoglossus semilaevis</name>
    <name type="common">Tongue sole</name>
    <dbReference type="NCBI Taxonomy" id="244447"/>
    <lineage>
        <taxon>Eukaryota</taxon>
        <taxon>Metazoa</taxon>
        <taxon>Chordata</taxon>
        <taxon>Craniata</taxon>
        <taxon>Vertebrata</taxon>
        <taxon>Euteleostomi</taxon>
        <taxon>Actinopterygii</taxon>
        <taxon>Neopterygii</taxon>
        <taxon>Teleostei</taxon>
        <taxon>Neoteleostei</taxon>
        <taxon>Acanthomorphata</taxon>
        <taxon>Carangaria</taxon>
        <taxon>Pleuronectiformes</taxon>
        <taxon>Pleuronectoidei</taxon>
        <taxon>Cynoglossidae</taxon>
        <taxon>Cynoglossinae</taxon>
        <taxon>Cynoglossus</taxon>
    </lineage>
</organism>
<evidence type="ECO:0000256" key="2">
    <source>
        <dbReference type="SAM" id="MobiDB-lite"/>
    </source>
</evidence>
<dbReference type="Ensembl" id="ENSCSET00000013216.1">
    <property type="protein sequence ID" value="ENSCSEP00000013058.1"/>
    <property type="gene ID" value="ENSCSEG00000008441.1"/>
</dbReference>
<keyword evidence="4" id="KW-1185">Reference proteome</keyword>
<evidence type="ECO:0000313" key="3">
    <source>
        <dbReference type="Ensembl" id="ENSCSEP00000013058.1"/>
    </source>
</evidence>
<sequence>MASLRTSYHKDTAKDVSLFDVVADLIHCSSSTKANFKRLSQAECRFTIDATIKQIRDPRCISSAEEIIGKLFLLHFRDTDLEIRRLHEVADRLSDSRDELAQANQQFKRELRLTNQSLTECVSKLQRAGKADKRVAEEQILQKCCNDQERAKATHAHSLSLPEENSKQEDYSDEDTENHLGHNQTAHQIILDRYKTTPSDSQAGAIPHSSRAKSLGTPKPVYYDIPDSSADELDHRHRERHEQSVNSSDSEYSERSRRSRRKATREPRIRQIDLLAQDIERFDPDNKNINVNDYLREVDRCLVDLPNATTREKLRLIWKTSSSNVRAFIETLTPEVRDSYTRLRKYLKEEYEQYTDETSAMLCAMQIEQKRSESPREYYRRLRNAYFQGSSAPGLEEDRGFKSLFLHNLHSSVRNHVTVTCRQGYYSMREIRQLAQMTWETVVRPMDRLDDEPRVFSLQDAGNSLLDLEGSEAPPGRHTWRNPAPKPHHQSEWGRRQNRYRNNHGQNFSNNNNYNNRPRERGRKDQGGWKRDGYQQSNKRWWKQSERDPKHRGRHVRFCNSDELSELHSELESVKAQLAEIIDRFNRDQTPLKNE</sequence>
<feature type="compositionally biased region" description="Basic and acidic residues" evidence="2">
    <location>
        <begin position="232"/>
        <end position="243"/>
    </location>
</feature>